<keyword evidence="4" id="KW-1185">Reference proteome</keyword>
<dbReference type="OrthoDB" id="7810642at2"/>
<dbReference type="GO" id="GO:0004713">
    <property type="term" value="F:protein tyrosine kinase activity"/>
    <property type="evidence" value="ECO:0007669"/>
    <property type="project" value="TreeGrafter"/>
</dbReference>
<dbReference type="Proteomes" id="UP000016566">
    <property type="component" value="Unassembled WGS sequence"/>
</dbReference>
<reference evidence="3" key="1">
    <citation type="journal article" date="2013" name="Genome Announc.">
        <title>Draft Genome Sequence of Loktanella cinnabarina LL-001T, Isolated from Deep-Sea Floor Sediment.</title>
        <authorList>
            <person name="Nishi S."/>
            <person name="Tsubouchi T."/>
            <person name="Takaki Y."/>
            <person name="Koyanagi R."/>
            <person name="Satoh N."/>
            <person name="Maruyama T."/>
            <person name="Hatada Y."/>
        </authorList>
    </citation>
    <scope>NUCLEOTIDE SEQUENCE [LARGE SCALE GENOMIC DNA]</scope>
    <source>
        <strain evidence="3">LL-001</strain>
    </source>
</reference>
<sequence length="577" mass="64079">MTRYRLRPKAPLAPRLPDPAQAEAIPEAAPREPRSADAAMSMRVTQQRLPRPDATEPDSLAEGEAVARDASNAPPEARPYPAPPPTAQGAQDAPAGTQEIDRIRREGLTGRQLRMARRVAQKHGLEVASDFDAVRQLRALDIDPFQRSNIIELVVPAQEEEERQLVAPEPRVQLPSTVFDGDRKLPSTEKIDPAERRGSEIRTIQRDLARRRRRRMALLGLRLMLFVVLPTVLAGYYFFAVATPMYATRSEFVIQQAEPQSGAGLGGLFQGTSMATQQDSITVQSYLTSRAAMVRLDEEEGFKAVFSDPAIDPLQRLAEPATNEAAYAIYQDHVKISYDPTEGIVKMEVIAPDPATSQRFSEALLSYAEDQVDQLTARLRNDQMQGARDSYEAAETRRAEALANWLRIQQEVQQIDPVGETAARTSQISALESQRQQLQLELQTRLAVRRPNEAQVNSIRSQITGIEALISDLRREMTEASEAGSSLAARNTELRLAEEDYGFQTLLVQQALQQMEAAQIEANRQVRYLSLGVEPVAPDEATYPKALENTALAFLIFAGIYLMLSITVSILREQVSS</sequence>
<dbReference type="AlphaFoldDB" id="U2Z2M0"/>
<keyword evidence="2" id="KW-1133">Transmembrane helix</keyword>
<feature type="transmembrane region" description="Helical" evidence="2">
    <location>
        <begin position="216"/>
        <end position="239"/>
    </location>
</feature>
<dbReference type="InterPro" id="IPR050445">
    <property type="entry name" value="Bact_polysacc_biosynth/exp"/>
</dbReference>
<evidence type="ECO:0000256" key="1">
    <source>
        <dbReference type="SAM" id="MobiDB-lite"/>
    </source>
</evidence>
<name>U2Z2M0_9RHOB</name>
<dbReference type="PANTHER" id="PTHR32309">
    <property type="entry name" value="TYROSINE-PROTEIN KINASE"/>
    <property type="match status" value="1"/>
</dbReference>
<accession>U2Z2M0</accession>
<dbReference type="GO" id="GO:0005886">
    <property type="term" value="C:plasma membrane"/>
    <property type="evidence" value="ECO:0007669"/>
    <property type="project" value="TreeGrafter"/>
</dbReference>
<evidence type="ECO:0000313" key="4">
    <source>
        <dbReference type="Proteomes" id="UP000016566"/>
    </source>
</evidence>
<organism evidence="3 4">
    <name type="scientific">Limimaricola cinnabarinus LL-001</name>
    <dbReference type="NCBI Taxonomy" id="1337093"/>
    <lineage>
        <taxon>Bacteria</taxon>
        <taxon>Pseudomonadati</taxon>
        <taxon>Pseudomonadota</taxon>
        <taxon>Alphaproteobacteria</taxon>
        <taxon>Rhodobacterales</taxon>
        <taxon>Paracoccaceae</taxon>
        <taxon>Limimaricola</taxon>
    </lineage>
</organism>
<evidence type="ECO:0000313" key="3">
    <source>
        <dbReference type="EMBL" id="GAD55630.1"/>
    </source>
</evidence>
<dbReference type="EMBL" id="BATB01000018">
    <property type="protein sequence ID" value="GAD55630.1"/>
    <property type="molecule type" value="Genomic_DNA"/>
</dbReference>
<feature type="compositionally biased region" description="Pro residues" evidence="1">
    <location>
        <begin position="76"/>
        <end position="86"/>
    </location>
</feature>
<comment type="caution">
    <text evidence="3">The sequence shown here is derived from an EMBL/GenBank/DDBJ whole genome shotgun (WGS) entry which is preliminary data.</text>
</comment>
<evidence type="ECO:0000256" key="2">
    <source>
        <dbReference type="SAM" id="Phobius"/>
    </source>
</evidence>
<feature type="region of interest" description="Disordered" evidence="1">
    <location>
        <begin position="1"/>
        <end position="98"/>
    </location>
</feature>
<dbReference type="STRING" id="1337093.MBELCI_1682"/>
<feature type="compositionally biased region" description="Low complexity" evidence="1">
    <location>
        <begin position="9"/>
        <end position="28"/>
    </location>
</feature>
<gene>
    <name evidence="3" type="ORF">MBELCI_1682</name>
</gene>
<proteinExistence type="predicted"/>
<keyword evidence="2" id="KW-0812">Transmembrane</keyword>
<dbReference type="PANTHER" id="PTHR32309:SF13">
    <property type="entry name" value="FERRIC ENTEROBACTIN TRANSPORT PROTEIN FEPE"/>
    <property type="match status" value="1"/>
</dbReference>
<keyword evidence="2" id="KW-0472">Membrane</keyword>
<dbReference type="eggNOG" id="COG3524">
    <property type="taxonomic scope" value="Bacteria"/>
</dbReference>
<feature type="transmembrane region" description="Helical" evidence="2">
    <location>
        <begin position="551"/>
        <end position="571"/>
    </location>
</feature>
<protein>
    <submittedName>
        <fullName evidence="3">Capsular polysaccharide export system inner membrane protein KpsE</fullName>
    </submittedName>
</protein>